<dbReference type="RefSeq" id="WP_190293684.1">
    <property type="nucleotide sequence ID" value="NZ_JABFCZ010000029.1"/>
</dbReference>
<dbReference type="EMBL" id="JABFCZ010000029">
    <property type="protein sequence ID" value="MBD1548996.1"/>
    <property type="molecule type" value="Genomic_DNA"/>
</dbReference>
<dbReference type="InterPro" id="IPR007314">
    <property type="entry name" value="Cofac_haem-bd_dom"/>
</dbReference>
<name>A0A926P637_9HYPH</name>
<dbReference type="Pfam" id="PF04187">
    <property type="entry name" value="Cofac_haem_bdg"/>
    <property type="match status" value="1"/>
</dbReference>
<evidence type="ECO:0000256" key="1">
    <source>
        <dbReference type="SAM" id="SignalP"/>
    </source>
</evidence>
<organism evidence="3 4">
    <name type="scientific">Roseibium aggregatum</name>
    <dbReference type="NCBI Taxonomy" id="187304"/>
    <lineage>
        <taxon>Bacteria</taxon>
        <taxon>Pseudomonadati</taxon>
        <taxon>Pseudomonadota</taxon>
        <taxon>Alphaproteobacteria</taxon>
        <taxon>Hyphomicrobiales</taxon>
        <taxon>Stappiaceae</taxon>
        <taxon>Roseibium</taxon>
    </lineage>
</organism>
<evidence type="ECO:0000259" key="2">
    <source>
        <dbReference type="Pfam" id="PF04187"/>
    </source>
</evidence>
<dbReference type="InterPro" id="IPR016773">
    <property type="entry name" value="Fe3_uptake_reg_CjrA_prd"/>
</dbReference>
<feature type="domain" description="Haem-binding uptake Tiki superfamily ChaN" evidence="2">
    <location>
        <begin position="61"/>
        <end position="265"/>
    </location>
</feature>
<protein>
    <submittedName>
        <fullName evidence="3">ChaN family lipoprotein</fullName>
    </submittedName>
</protein>
<dbReference type="CDD" id="cd14727">
    <property type="entry name" value="ChanN-like"/>
    <property type="match status" value="1"/>
</dbReference>
<proteinExistence type="predicted"/>
<dbReference type="PIRSF" id="PIRSF020419">
    <property type="entry name" value="Fe_uptake_reg_CjrA_prd"/>
    <property type="match status" value="1"/>
</dbReference>
<reference evidence="3" key="1">
    <citation type="submission" date="2020-05" db="EMBL/GenBank/DDBJ databases">
        <title>Identification of trans-AT polyketide cluster in two marine bacteria, producers of a novel glutaramide-containing polyketide sesbanimide D and analogs.</title>
        <authorList>
            <person name="Kacar D."/>
            <person name="Rodriguez P."/>
            <person name="Canedo L."/>
            <person name="Gonzalez E."/>
            <person name="Galan B."/>
            <person name="De La Calle F."/>
            <person name="Garcia J.L."/>
        </authorList>
    </citation>
    <scope>NUCLEOTIDE SEQUENCE</scope>
    <source>
        <strain evidence="3">PHM038</strain>
    </source>
</reference>
<accession>A0A926P637</accession>
<evidence type="ECO:0000313" key="4">
    <source>
        <dbReference type="Proteomes" id="UP000598467"/>
    </source>
</evidence>
<feature type="chain" id="PRO_5036803769" evidence="1">
    <location>
        <begin position="25"/>
        <end position="328"/>
    </location>
</feature>
<dbReference type="Gene3D" id="3.40.50.11550">
    <property type="match status" value="1"/>
</dbReference>
<dbReference type="Proteomes" id="UP000598467">
    <property type="component" value="Unassembled WGS sequence"/>
</dbReference>
<sequence>MIRGLAAGLVLLPALIGQPALSRAAEEAGWQSWTADGAVTSGVVGRIWSVEKQAFIEPSALVESLNDARFVLIGETHDNPAHHRLQAFLTSAVAPDRPATVVMEMLTEDQAPALKAFMASPDRSAETFGKAVSWEKSGWPDYAIYRPIIAAALKRGADIRAGLPGKSETRAIGKEGLSALTEGQRTDLRLAADLPKDLAKDLNKEIIASHCDLLPAGMVPNMMAVQRYRDAYLAEALRKTPADGPAILIAGDGHVRKDRAVPFYLKPSDGAAVTVSLVEIDPERSEAEVLADARENITADYIWFTPKIDREDPCEALRKRFSDKKKDG</sequence>
<dbReference type="SUPFAM" id="SSF159501">
    <property type="entry name" value="EreA/ChaN-like"/>
    <property type="match status" value="1"/>
</dbReference>
<keyword evidence="1" id="KW-0732">Signal</keyword>
<keyword evidence="3" id="KW-0449">Lipoprotein</keyword>
<dbReference type="AlphaFoldDB" id="A0A926P637"/>
<evidence type="ECO:0000313" key="3">
    <source>
        <dbReference type="EMBL" id="MBD1548996.1"/>
    </source>
</evidence>
<feature type="signal peptide" evidence="1">
    <location>
        <begin position="1"/>
        <end position="24"/>
    </location>
</feature>
<gene>
    <name evidence="3" type="ORF">HK439_22275</name>
</gene>
<comment type="caution">
    <text evidence="3">The sequence shown here is derived from an EMBL/GenBank/DDBJ whole genome shotgun (WGS) entry which is preliminary data.</text>
</comment>